<reference evidence="2 3" key="3">
    <citation type="journal article" date="2004" name="Nature">
        <title>The sequence and analysis of duplication-rich human chromosome 16.</title>
        <authorList>
            <person name="Martin J."/>
            <person name="Han C."/>
            <person name="Gordon L.A."/>
            <person name="Terry A."/>
            <person name="Prabhakar S."/>
            <person name="She X."/>
            <person name="Xie G."/>
            <person name="Hellsten U."/>
            <person name="Chan Y.M."/>
            <person name="Altherr M."/>
            <person name="Couronne O."/>
            <person name="Aerts A."/>
            <person name="Bajorek E."/>
            <person name="Black S."/>
            <person name="Blumer H."/>
            <person name="Branscomb E."/>
            <person name="Brown N.C."/>
            <person name="Bruno W.J."/>
            <person name="Buckingham J.M."/>
            <person name="Callen D.F."/>
            <person name="Campbell C.S."/>
            <person name="Campbell M.L."/>
            <person name="Campbell E.W."/>
            <person name="Caoile C."/>
            <person name="Challacombe J.F."/>
            <person name="Chasteen L.A."/>
            <person name="Chertkov O."/>
            <person name="Chi H.C."/>
            <person name="Christensen M."/>
            <person name="Clark L.M."/>
            <person name="Cohn J.D."/>
            <person name="Denys M."/>
            <person name="Detter J.C."/>
            <person name="Dickson M."/>
            <person name="Dimitrijevic-Bussod M."/>
            <person name="Escobar J."/>
            <person name="Fawcett J.J."/>
            <person name="Flowers D."/>
            <person name="Fotopulos D."/>
            <person name="Glavina T."/>
            <person name="Gomez M."/>
            <person name="Gonzales E."/>
            <person name="Goodstein D."/>
            <person name="Goodwin L.A."/>
            <person name="Grady D.L."/>
            <person name="Grigoriev I."/>
            <person name="Groza M."/>
            <person name="Hammon N."/>
            <person name="Hawkins T."/>
            <person name="Haydu L."/>
            <person name="Hildebrand C.E."/>
            <person name="Huang W."/>
            <person name="Israni S."/>
            <person name="Jett J."/>
            <person name="Jewett P.B."/>
            <person name="Kadner K."/>
            <person name="Kimball H."/>
            <person name="Kobayashi A."/>
            <person name="Krawczyk M.C."/>
            <person name="Leyba T."/>
            <person name="Longmire J.L."/>
            <person name="Lopez F."/>
            <person name="Lou Y."/>
            <person name="Lowry S."/>
            <person name="Ludeman T."/>
            <person name="Manohar C.F."/>
            <person name="Mark G.A."/>
            <person name="McMurray K.L."/>
            <person name="Meincke L.J."/>
            <person name="Morgan J."/>
            <person name="Moyzis R.K."/>
            <person name="Mundt M.O."/>
            <person name="Munk A.C."/>
            <person name="Nandkeshwar R.D."/>
            <person name="Pitluck S."/>
            <person name="Pollard M."/>
            <person name="Predki P."/>
            <person name="Parson-Quintana B."/>
            <person name="Ramirez L."/>
            <person name="Rash S."/>
            <person name="Retterer J."/>
            <person name="Ricke D.O."/>
            <person name="Robinson D.L."/>
            <person name="Rodriguez A."/>
            <person name="Salamov A."/>
            <person name="Saunders E.H."/>
            <person name="Scott D."/>
            <person name="Shough T."/>
            <person name="Stallings R.L."/>
            <person name="Stalvey M."/>
            <person name="Sutherland R.D."/>
            <person name="Tapia R."/>
            <person name="Tesmer J.G."/>
            <person name="Thayer N."/>
            <person name="Thompson L.S."/>
            <person name="Tice H."/>
            <person name="Torney D.C."/>
            <person name="Tran-Gyamfi M."/>
            <person name="Tsai M."/>
            <person name="Ulanovsky L.E."/>
            <person name="Ustaszewska A."/>
            <person name="Vo N."/>
            <person name="White P.S."/>
            <person name="Williams A.L."/>
            <person name="Wills P.L."/>
            <person name="Wu J.R."/>
            <person name="Wu K."/>
            <person name="Yang J."/>
            <person name="Dejong P."/>
            <person name="Bruce D."/>
            <person name="Doggett N.A."/>
            <person name="Deaven L."/>
            <person name="Schmutz J."/>
            <person name="Grimwood J."/>
            <person name="Richardson P."/>
            <person name="Rokhsar D.S."/>
            <person name="Eichler E.E."/>
            <person name="Gilna P."/>
            <person name="Lucas S.M."/>
            <person name="Myers R.M."/>
            <person name="Rubin E.M."/>
            <person name="Pennacchio L.A."/>
        </authorList>
    </citation>
    <scope>NUCLEOTIDE SEQUENCE [LARGE SCALE GENOMIC DNA]</scope>
</reference>
<dbReference type="PANTHER" id="PTHR23220:SF118">
    <property type="entry name" value="INTEGRIN ALPHA-X"/>
    <property type="match status" value="1"/>
</dbReference>
<dbReference type="PANTHER" id="PTHR23220">
    <property type="entry name" value="INTEGRIN ALPHA"/>
    <property type="match status" value="1"/>
</dbReference>
<reference evidence="2" key="5">
    <citation type="submission" date="2025-09" db="UniProtKB">
        <authorList>
            <consortium name="Ensembl"/>
        </authorList>
    </citation>
    <scope>IDENTIFICATION</scope>
</reference>
<evidence type="ECO:0000256" key="1">
    <source>
        <dbReference type="SAM" id="SignalP"/>
    </source>
</evidence>
<dbReference type="Gene3D" id="2.130.10.130">
    <property type="entry name" value="Integrin alpha, N-terminal"/>
    <property type="match status" value="1"/>
</dbReference>
<organism evidence="2 3">
    <name type="scientific">Homo sapiens</name>
    <name type="common">Human</name>
    <dbReference type="NCBI Taxonomy" id="9606"/>
    <lineage>
        <taxon>Eukaryota</taxon>
        <taxon>Metazoa</taxon>
        <taxon>Chordata</taxon>
        <taxon>Craniata</taxon>
        <taxon>Vertebrata</taxon>
        <taxon>Euteleostomi</taxon>
        <taxon>Mammalia</taxon>
        <taxon>Eutheria</taxon>
        <taxon>Euarchontoglires</taxon>
        <taxon>Primates</taxon>
        <taxon>Haplorrhini</taxon>
        <taxon>Catarrhini</taxon>
        <taxon>Hominidae</taxon>
        <taxon>Homo</taxon>
    </lineage>
</organism>
<dbReference type="Ensembl" id="ENST00000562918.5">
    <property type="protein sequence ID" value="ENSP00000483860.1"/>
    <property type="gene ID" value="ENSG00000140678.17"/>
</dbReference>
<dbReference type="VEuPathDB" id="HostDB:ENSG00000140678"/>
<sequence length="181" mass="19693">MTRTRAALLLFTALATSLGFNLDTEELTAFRVDSAGFGDSVVQYANSWVVVGAPQKITAANQTGGLYQCGYSTGACEPIGLQVPPEAVNMSLGLSLASTTSPSQLLLTQRLPVSRQGECRDHQGFEELTHIQLGVRWARDSLARVDQKEGIWKKSYHVLQWFLTLLPAHPADRPHAAGPFL</sequence>
<keyword evidence="1" id="KW-0732">Signal</keyword>
<dbReference type="HOGENOM" id="CLU_1488553_0_0_1"/>
<dbReference type="Bgee" id="ENSG00000140678">
    <property type="expression patterns" value="Expressed in granulocyte and 106 other cell types or tissues"/>
</dbReference>
<dbReference type="MassIVE" id="A0A087X131"/>
<dbReference type="ChiTaRS" id="ITGAX">
    <property type="organism name" value="human"/>
</dbReference>
<evidence type="ECO:0000313" key="3">
    <source>
        <dbReference type="Proteomes" id="UP000005640"/>
    </source>
</evidence>
<dbReference type="SMR" id="A0A087X131"/>
<dbReference type="ExpressionAtlas" id="A0A087X131">
    <property type="expression patterns" value="baseline and differential"/>
</dbReference>
<protein>
    <submittedName>
        <fullName evidence="2">Integrin subunit alpha X</fullName>
    </submittedName>
</protein>
<dbReference type="Ensembl" id="ENST00000562918.5">
    <property type="protein sequence ID" value="ENSP00000483860.1"/>
    <property type="gene ID" value="ENSG00000140678.18"/>
</dbReference>
<keyword evidence="3" id="KW-1185">Reference proteome</keyword>
<reference evidence="2 3" key="2">
    <citation type="journal article" date="2004" name="Nature">
        <title>Finishing the euchromatic sequence of the human genome.</title>
        <authorList>
            <consortium name="International Human Genome Sequencing Consortium"/>
        </authorList>
    </citation>
    <scope>NUCLEOTIDE SEQUENCE [LARGE SCALE GENOMIC DNA]</scope>
</reference>
<keyword evidence="4 5" id="KW-1267">Proteomics identification</keyword>
<dbReference type="AlphaFoldDB" id="A0A087X131"/>
<evidence type="ECO:0007829" key="5">
    <source>
        <dbReference type="ProteomicsDB" id="A0A087X131"/>
    </source>
</evidence>
<reference evidence="2" key="4">
    <citation type="submission" date="2025-08" db="UniProtKB">
        <authorList>
            <consortium name="Ensembl"/>
        </authorList>
    </citation>
    <scope>IDENTIFICATION</scope>
</reference>
<reference evidence="2 3" key="1">
    <citation type="journal article" date="2001" name="Nature">
        <title>Initial sequencing and analysis of the human genome.</title>
        <authorList>
            <consortium name="International Human Genome Sequencing Consortium"/>
            <person name="Lander E.S."/>
            <person name="Linton L.M."/>
            <person name="Birren B."/>
            <person name="Nusbaum C."/>
            <person name="Zody M.C."/>
            <person name="Baldwin J."/>
            <person name="Devon K."/>
            <person name="Dewar K."/>
            <person name="Doyle M."/>
            <person name="FitzHugh W."/>
            <person name="Funke R."/>
            <person name="Gage D."/>
            <person name="Harris K."/>
            <person name="Heaford A."/>
            <person name="Howland J."/>
            <person name="Kann L."/>
            <person name="Lehoczky J."/>
            <person name="LeVine R."/>
            <person name="McEwan P."/>
            <person name="McKernan K."/>
            <person name="Meldrim J."/>
            <person name="Mesirov J.P."/>
            <person name="Miranda C."/>
            <person name="Morris W."/>
            <person name="Naylor J."/>
            <person name="Raymond C."/>
            <person name="Rosetti M."/>
            <person name="Santos R."/>
            <person name="Sheridan A."/>
            <person name="Sougnez C."/>
            <person name="Stange-Thomann N."/>
            <person name="Stojanovic N."/>
            <person name="Subramanian A."/>
            <person name="Wyman D."/>
            <person name="Rogers J."/>
            <person name="Sulston J."/>
            <person name="Ainscough R."/>
            <person name="Beck S."/>
            <person name="Bentley D."/>
            <person name="Burton J."/>
            <person name="Clee C."/>
            <person name="Carter N."/>
            <person name="Coulson A."/>
            <person name="Deadman R."/>
            <person name="Deloukas P."/>
            <person name="Dunham A."/>
            <person name="Dunham I."/>
            <person name="Durbin R."/>
            <person name="French L."/>
            <person name="Grafham D."/>
            <person name="Gregory S."/>
            <person name="Hubbard T."/>
            <person name="Humphray S."/>
            <person name="Hunt A."/>
            <person name="Jones M."/>
            <person name="Lloyd C."/>
            <person name="McMurray A."/>
            <person name="Matthews L."/>
            <person name="Mercer S."/>
            <person name="Milne S."/>
            <person name="Mullikin J.C."/>
            <person name="Mungall A."/>
            <person name="Plumb R."/>
            <person name="Ross M."/>
            <person name="Shownkeen R."/>
            <person name="Sims S."/>
            <person name="Waterston R.H."/>
            <person name="Wilson R.K."/>
            <person name="Hillier L.W."/>
            <person name="McPherson J.D."/>
            <person name="Marra M.A."/>
            <person name="Mardis E.R."/>
            <person name="Fulton L.A."/>
            <person name="Chinwalla A.T."/>
            <person name="Pepin K.H."/>
            <person name="Gish W.R."/>
            <person name="Chissoe S.L."/>
            <person name="Wendl M.C."/>
            <person name="Delehaunty K.D."/>
            <person name="Miner T.L."/>
            <person name="Delehaunty A."/>
            <person name="Kramer J.B."/>
            <person name="Cook L.L."/>
            <person name="Fulton R.S."/>
            <person name="Johnson D.L."/>
            <person name="Minx P.J."/>
            <person name="Clifton S.W."/>
            <person name="Hawkins T."/>
            <person name="Branscomb E."/>
            <person name="Predki P."/>
            <person name="Richardson P."/>
            <person name="Wenning S."/>
            <person name="Slezak T."/>
            <person name="Doggett N."/>
            <person name="Cheng J.F."/>
            <person name="Olsen A."/>
            <person name="Lucas S."/>
            <person name="Elkin C."/>
            <person name="Uberbacher E."/>
            <person name="Frazier M."/>
            <person name="Gibbs R.A."/>
            <person name="Muzny D.M."/>
            <person name="Scherer S.E."/>
            <person name="Bouck J.B."/>
            <person name="Sodergren E.J."/>
            <person name="Worley K.C."/>
            <person name="Rives C.M."/>
            <person name="Gorrell J.H."/>
            <person name="Metzker M.L."/>
            <person name="Naylor S.L."/>
            <person name="Kucherlapati R.S."/>
            <person name="Nelson D.L."/>
            <person name="Weinstock G.M."/>
            <person name="Sakaki Y."/>
            <person name="Fujiyama A."/>
            <person name="Hattori M."/>
            <person name="Yada T."/>
            <person name="Toyoda A."/>
            <person name="Itoh T."/>
            <person name="Kawagoe C."/>
            <person name="Watanabe H."/>
            <person name="Totoki Y."/>
            <person name="Taylor T."/>
            <person name="Weissenbach J."/>
            <person name="Heilig R."/>
            <person name="Saurin W."/>
            <person name="Artiguenave F."/>
            <person name="Brottier P."/>
            <person name="Bruls T."/>
            <person name="Pelletier E."/>
            <person name="Robert C."/>
            <person name="Wincker P."/>
            <person name="Smith D.R."/>
            <person name="Doucette-Stamm L."/>
            <person name="Rubenfield M."/>
            <person name="Weinstock K."/>
            <person name="Lee H.M."/>
            <person name="Dubois J."/>
            <person name="Rosenthal A."/>
            <person name="Platzer M."/>
            <person name="Nyakatura G."/>
            <person name="Taudien S."/>
            <person name="Rump A."/>
            <person name="Yang H."/>
            <person name="Yu J."/>
            <person name="Wang J."/>
            <person name="Huang G."/>
            <person name="Gu J."/>
            <person name="Hood L."/>
            <person name="Rowen L."/>
            <person name="Madan A."/>
            <person name="Qin S."/>
            <person name="Davis R.W."/>
            <person name="Federspiel N.A."/>
            <person name="Abola A.P."/>
            <person name="Proctor M.J."/>
            <person name="Myers R.M."/>
            <person name="Schmutz J."/>
            <person name="Dickson M."/>
            <person name="Grimwood J."/>
            <person name="Cox D.R."/>
            <person name="Olson M.V."/>
            <person name="Kaul R."/>
            <person name="Raymond C."/>
            <person name="Shimizu N."/>
            <person name="Kawasaki K."/>
            <person name="Minoshima S."/>
            <person name="Evans G.A."/>
            <person name="Athanasiou M."/>
            <person name="Schultz R."/>
            <person name="Roe B.A."/>
            <person name="Chen F."/>
            <person name="Pan H."/>
            <person name="Ramser J."/>
            <person name="Lehrach H."/>
            <person name="Reinhardt R."/>
            <person name="McCombie W.R."/>
            <person name="de la Bastide M."/>
            <person name="Dedhia N."/>
            <person name="Blocker H."/>
            <person name="Hornischer K."/>
            <person name="Nordsiek G."/>
            <person name="Agarwala R."/>
            <person name="Aravind L."/>
            <person name="Bailey J.A."/>
            <person name="Bateman A."/>
            <person name="Batzoglou S."/>
            <person name="Birney E."/>
            <person name="Bork P."/>
            <person name="Brown D.G."/>
            <person name="Burge C.B."/>
            <person name="Cerutti L."/>
            <person name="Chen H.C."/>
            <person name="Church D."/>
            <person name="Clamp M."/>
            <person name="Copley R.R."/>
            <person name="Doerks T."/>
            <person name="Eddy S.R."/>
            <person name="Eichler E.E."/>
            <person name="Furey T.S."/>
            <person name="Galagan J."/>
            <person name="Gilbert J.G."/>
            <person name="Harmon C."/>
            <person name="Hayashizaki Y."/>
            <person name="Haussler D."/>
            <person name="Hermjakob H."/>
            <person name="Hokamp K."/>
            <person name="Jang W."/>
            <person name="Johnson L.S."/>
            <person name="Jones T.A."/>
            <person name="Kasif S."/>
            <person name="Kaspryzk A."/>
            <person name="Kennedy S."/>
            <person name="Kent W.J."/>
            <person name="Kitts P."/>
            <person name="Koonin E.V."/>
            <person name="Korf I."/>
            <person name="Kulp D."/>
            <person name="Lancet D."/>
            <person name="Lowe T.M."/>
            <person name="McLysaght A."/>
            <person name="Mikkelsen T."/>
            <person name="Moran J.V."/>
            <person name="Mulder N."/>
            <person name="Pollara V.J."/>
            <person name="Ponting C.P."/>
            <person name="Schuler G."/>
            <person name="Schultz J."/>
            <person name="Slater G."/>
            <person name="Smit A.F."/>
            <person name="Stupka E."/>
            <person name="Szustakowski J."/>
            <person name="Thierry-Mieg D."/>
            <person name="Thierry-Mieg J."/>
            <person name="Wagner L."/>
            <person name="Wallis J."/>
            <person name="Wheeler R."/>
            <person name="Williams A."/>
            <person name="Wolf Y.I."/>
            <person name="Wolfe K.H."/>
            <person name="Yang S.P."/>
            <person name="Yeh R.F."/>
            <person name="Collins F."/>
            <person name="Guyer M.S."/>
            <person name="Peterson J."/>
            <person name="Felsenfeld A."/>
            <person name="Wetterstrand K.A."/>
            <person name="Patrinos A."/>
            <person name="Morgan M.J."/>
            <person name="de Jong P."/>
            <person name="Catanese J.J."/>
            <person name="Osoegawa K."/>
            <person name="Shizuya H."/>
            <person name="Choi S."/>
            <person name="Chen Y.J."/>
        </authorList>
    </citation>
    <scope>NUCLEOTIDE SEQUENCE [LARGE SCALE GENOMIC DNA]</scope>
</reference>
<feature type="chain" id="PRO_5001832185" evidence="1">
    <location>
        <begin position="20"/>
        <end position="181"/>
    </location>
</feature>
<dbReference type="Antibodypedia" id="1499">
    <property type="antibodies" value="2517 antibodies from 53 providers"/>
</dbReference>
<evidence type="ECO:0007829" key="4">
    <source>
        <dbReference type="PeptideAtlas" id="A0A087X131"/>
    </source>
</evidence>
<dbReference type="GeneTree" id="ENSGT00940000154838"/>
<dbReference type="OrthoDB" id="5317514at2759"/>
<evidence type="ECO:0000313" key="2">
    <source>
        <dbReference type="Ensembl" id="ENSP00000483860.1"/>
    </source>
</evidence>
<name>A0A087X131_HUMAN</name>
<dbReference type="UCSC" id="uc059tmv.1">
    <property type="organism name" value="human"/>
</dbReference>
<gene>
    <name evidence="2" type="primary">ITGAX</name>
</gene>
<dbReference type="OpenTargets" id="ENSG00000140678"/>
<dbReference type="HGNC" id="HGNC:6152">
    <property type="gene designation" value="ITGAX"/>
</dbReference>
<dbReference type="InterPro" id="IPR028994">
    <property type="entry name" value="Integrin_alpha_N"/>
</dbReference>
<proteinExistence type="evidence at protein level"/>
<feature type="signal peptide" evidence="1">
    <location>
        <begin position="1"/>
        <end position="19"/>
    </location>
</feature>
<dbReference type="Proteomes" id="UP000005640">
    <property type="component" value="Chromosome 16"/>
</dbReference>
<accession>A0A087X131</accession>
<dbReference type="EMBL" id="AC093520">
    <property type="status" value="NOT_ANNOTATED_CDS"/>
    <property type="molecule type" value="Genomic_DNA"/>
</dbReference>